<dbReference type="AlphaFoldDB" id="A0A6V7VUK7"/>
<protein>
    <submittedName>
        <fullName evidence="1">Uncharacterized protein</fullName>
    </submittedName>
</protein>
<comment type="caution">
    <text evidence="1">The sequence shown here is derived from an EMBL/GenBank/DDBJ whole genome shotgun (WGS) entry which is preliminary data.</text>
</comment>
<dbReference type="Gene3D" id="3.40.50.2000">
    <property type="entry name" value="Glycogen Phosphorylase B"/>
    <property type="match status" value="1"/>
</dbReference>
<dbReference type="OrthoDB" id="5861017at2759"/>
<accession>A0A6V7VUK7</accession>
<dbReference type="SUPFAM" id="SSF53756">
    <property type="entry name" value="UDP-Glycosyltransferase/glycogen phosphorylase"/>
    <property type="match status" value="1"/>
</dbReference>
<sequence>MSIVEAACCGLHVVSTKVGGIPEVLPPEFITLAEPNPEILIKSILNSIKNCQNNLFPNSKKKHD</sequence>
<proteinExistence type="predicted"/>
<dbReference type="GO" id="GO:0006506">
    <property type="term" value="P:GPI anchor biosynthetic process"/>
    <property type="evidence" value="ECO:0007669"/>
    <property type="project" value="TreeGrafter"/>
</dbReference>
<reference evidence="1 2" key="1">
    <citation type="submission" date="2020-08" db="EMBL/GenBank/DDBJ databases">
        <authorList>
            <person name="Koutsovoulos G."/>
            <person name="Danchin GJ E."/>
        </authorList>
    </citation>
    <scope>NUCLEOTIDE SEQUENCE [LARGE SCALE GENOMIC DNA]</scope>
</reference>
<evidence type="ECO:0000313" key="2">
    <source>
        <dbReference type="Proteomes" id="UP000580250"/>
    </source>
</evidence>
<dbReference type="PANTHER" id="PTHR45871">
    <property type="entry name" value="N-ACETYLGLUCOSAMINYL-PHOSPHATIDYLINOSITOL BIOSYNTHETIC PROTEIN"/>
    <property type="match status" value="1"/>
</dbReference>
<organism evidence="1 2">
    <name type="scientific">Meloidogyne enterolobii</name>
    <name type="common">Root-knot nematode worm</name>
    <name type="synonym">Meloidogyne mayaguensis</name>
    <dbReference type="NCBI Taxonomy" id="390850"/>
    <lineage>
        <taxon>Eukaryota</taxon>
        <taxon>Metazoa</taxon>
        <taxon>Ecdysozoa</taxon>
        <taxon>Nematoda</taxon>
        <taxon>Chromadorea</taxon>
        <taxon>Rhabditida</taxon>
        <taxon>Tylenchina</taxon>
        <taxon>Tylenchomorpha</taxon>
        <taxon>Tylenchoidea</taxon>
        <taxon>Meloidogynidae</taxon>
        <taxon>Meloidogyninae</taxon>
        <taxon>Meloidogyne</taxon>
    </lineage>
</organism>
<evidence type="ECO:0000313" key="1">
    <source>
        <dbReference type="EMBL" id="CAD2178630.1"/>
    </source>
</evidence>
<dbReference type="GO" id="GO:0000506">
    <property type="term" value="C:glycosylphosphatidylinositol-N-acetylglucosaminyltransferase (GPI-GnT) complex"/>
    <property type="evidence" value="ECO:0007669"/>
    <property type="project" value="TreeGrafter"/>
</dbReference>
<name>A0A6V7VUK7_MELEN</name>
<dbReference type="GO" id="GO:0017176">
    <property type="term" value="F:phosphatidylinositol N-acetylglucosaminyltransferase activity"/>
    <property type="evidence" value="ECO:0007669"/>
    <property type="project" value="TreeGrafter"/>
</dbReference>
<dbReference type="Proteomes" id="UP000580250">
    <property type="component" value="Unassembled WGS sequence"/>
</dbReference>
<dbReference type="PANTHER" id="PTHR45871:SF1">
    <property type="entry name" value="PHOSPHATIDYLINOSITOL N-ACETYLGLUCOSAMINYLTRANSFERASE SUBUNIT A"/>
    <property type="match status" value="1"/>
</dbReference>
<dbReference type="EMBL" id="CAJEWN010000324">
    <property type="protein sequence ID" value="CAD2178630.1"/>
    <property type="molecule type" value="Genomic_DNA"/>
</dbReference>
<gene>
    <name evidence="1" type="ORF">MENT_LOCUS30577</name>
</gene>